<accession>A0A1I7RSW6</accession>
<evidence type="ECO:0000256" key="7">
    <source>
        <dbReference type="ARBA" id="ARBA00023049"/>
    </source>
</evidence>
<dbReference type="InterPro" id="IPR018247">
    <property type="entry name" value="EF_Hand_1_Ca_BS"/>
</dbReference>
<dbReference type="InterPro" id="IPR024079">
    <property type="entry name" value="MetalloPept_cat_dom_sf"/>
</dbReference>
<evidence type="ECO:0000313" key="13">
    <source>
        <dbReference type="Proteomes" id="UP000659654"/>
    </source>
</evidence>
<dbReference type="InterPro" id="IPR042089">
    <property type="entry name" value="Peptidase_M13_dom_2"/>
</dbReference>
<keyword evidence="7" id="KW-0482">Metalloprotease</keyword>
<dbReference type="OrthoDB" id="6475849at2759"/>
<evidence type="ECO:0000256" key="5">
    <source>
        <dbReference type="ARBA" id="ARBA00022801"/>
    </source>
</evidence>
<dbReference type="Proteomes" id="UP000659654">
    <property type="component" value="Unassembled WGS sequence"/>
</dbReference>
<dbReference type="EMBL" id="CAJFDI010000005">
    <property type="protein sequence ID" value="CAD5231523.1"/>
    <property type="molecule type" value="Genomic_DNA"/>
</dbReference>
<evidence type="ECO:0000313" key="14">
    <source>
        <dbReference type="WBParaSite" id="BXY_0382000.1"/>
    </source>
</evidence>
<reference evidence="11" key="2">
    <citation type="submission" date="2020-09" db="EMBL/GenBank/DDBJ databases">
        <authorList>
            <person name="Kikuchi T."/>
        </authorList>
    </citation>
    <scope>NUCLEOTIDE SEQUENCE</scope>
    <source>
        <strain evidence="11">Ka4C1</strain>
    </source>
</reference>
<evidence type="ECO:0000256" key="8">
    <source>
        <dbReference type="SAM" id="SignalP"/>
    </source>
</evidence>
<keyword evidence="5" id="KW-0378">Hydrolase</keyword>
<dbReference type="EMBL" id="CAJFCV020000005">
    <property type="protein sequence ID" value="CAG9122771.1"/>
    <property type="molecule type" value="Genomic_DNA"/>
</dbReference>
<dbReference type="PANTHER" id="PTHR11733">
    <property type="entry name" value="ZINC METALLOPROTEASE FAMILY M13 NEPRILYSIN-RELATED"/>
    <property type="match status" value="1"/>
</dbReference>
<keyword evidence="3" id="KW-0645">Protease</keyword>
<evidence type="ECO:0000256" key="1">
    <source>
        <dbReference type="ARBA" id="ARBA00001947"/>
    </source>
</evidence>
<keyword evidence="13" id="KW-1185">Reference proteome</keyword>
<dbReference type="Gene3D" id="1.10.1380.10">
    <property type="entry name" value="Neutral endopeptidase , domain2"/>
    <property type="match status" value="1"/>
</dbReference>
<dbReference type="GO" id="GO:0046872">
    <property type="term" value="F:metal ion binding"/>
    <property type="evidence" value="ECO:0007669"/>
    <property type="project" value="UniProtKB-KW"/>
</dbReference>
<reference evidence="14" key="1">
    <citation type="submission" date="2016-11" db="UniProtKB">
        <authorList>
            <consortium name="WormBaseParasite"/>
        </authorList>
    </citation>
    <scope>IDENTIFICATION</scope>
</reference>
<dbReference type="GO" id="GO:0005886">
    <property type="term" value="C:plasma membrane"/>
    <property type="evidence" value="ECO:0007669"/>
    <property type="project" value="TreeGrafter"/>
</dbReference>
<dbReference type="GO" id="GO:0004222">
    <property type="term" value="F:metalloendopeptidase activity"/>
    <property type="evidence" value="ECO:0007669"/>
    <property type="project" value="InterPro"/>
</dbReference>
<dbReference type="Pfam" id="PF01431">
    <property type="entry name" value="Peptidase_M13"/>
    <property type="match status" value="1"/>
</dbReference>
<dbReference type="PRINTS" id="PR00786">
    <property type="entry name" value="NEPRILYSIN"/>
</dbReference>
<feature type="signal peptide" evidence="8">
    <location>
        <begin position="1"/>
        <end position="19"/>
    </location>
</feature>
<evidence type="ECO:0000256" key="6">
    <source>
        <dbReference type="ARBA" id="ARBA00022833"/>
    </source>
</evidence>
<keyword evidence="8" id="KW-0732">Signal</keyword>
<dbReference type="WBParaSite" id="BXY_0382000.1">
    <property type="protein sequence ID" value="BXY_0382000.1"/>
    <property type="gene ID" value="BXY_0382000"/>
</dbReference>
<dbReference type="Pfam" id="PF05649">
    <property type="entry name" value="Peptidase_M13_N"/>
    <property type="match status" value="1"/>
</dbReference>
<dbReference type="GO" id="GO:0016485">
    <property type="term" value="P:protein processing"/>
    <property type="evidence" value="ECO:0007669"/>
    <property type="project" value="TreeGrafter"/>
</dbReference>
<dbReference type="PROSITE" id="PS51885">
    <property type="entry name" value="NEPRILYSIN"/>
    <property type="match status" value="1"/>
</dbReference>
<dbReference type="InterPro" id="IPR008753">
    <property type="entry name" value="Peptidase_M13_N"/>
</dbReference>
<dbReference type="Proteomes" id="UP000095284">
    <property type="component" value="Unplaced"/>
</dbReference>
<dbReference type="PROSITE" id="PS00018">
    <property type="entry name" value="EF_HAND_1"/>
    <property type="match status" value="1"/>
</dbReference>
<comment type="similarity">
    <text evidence="2">Belongs to the peptidase M13 family.</text>
</comment>
<name>A0A1I7RSW6_BURXY</name>
<evidence type="ECO:0000313" key="12">
    <source>
        <dbReference type="Proteomes" id="UP000095284"/>
    </source>
</evidence>
<dbReference type="SUPFAM" id="SSF55486">
    <property type="entry name" value="Metalloproteases ('zincins'), catalytic domain"/>
    <property type="match status" value="1"/>
</dbReference>
<dbReference type="InterPro" id="IPR018497">
    <property type="entry name" value="Peptidase_M13_C"/>
</dbReference>
<dbReference type="PANTHER" id="PTHR11733:SF167">
    <property type="entry name" value="FI17812P1-RELATED"/>
    <property type="match status" value="1"/>
</dbReference>
<feature type="chain" id="PRO_5036021926" evidence="8">
    <location>
        <begin position="20"/>
        <end position="720"/>
    </location>
</feature>
<organism evidence="12 14">
    <name type="scientific">Bursaphelenchus xylophilus</name>
    <name type="common">Pinewood nematode worm</name>
    <name type="synonym">Aphelenchoides xylophilus</name>
    <dbReference type="NCBI Taxonomy" id="6326"/>
    <lineage>
        <taxon>Eukaryota</taxon>
        <taxon>Metazoa</taxon>
        <taxon>Ecdysozoa</taxon>
        <taxon>Nematoda</taxon>
        <taxon>Chromadorea</taxon>
        <taxon>Rhabditida</taxon>
        <taxon>Tylenchina</taxon>
        <taxon>Tylenchomorpha</taxon>
        <taxon>Aphelenchoidea</taxon>
        <taxon>Aphelenchoididae</taxon>
        <taxon>Bursaphelenchus</taxon>
    </lineage>
</organism>
<evidence type="ECO:0000256" key="4">
    <source>
        <dbReference type="ARBA" id="ARBA00022723"/>
    </source>
</evidence>
<dbReference type="eggNOG" id="KOG3624">
    <property type="taxonomic scope" value="Eukaryota"/>
</dbReference>
<protein>
    <submittedName>
        <fullName evidence="11">(pine wood nematode) hypothetical protein</fullName>
    </submittedName>
</protein>
<proteinExistence type="inferred from homology"/>
<gene>
    <name evidence="11" type="ORF">BXYJ_LOCUS11619</name>
</gene>
<comment type="cofactor">
    <cofactor evidence="1">
        <name>Zn(2+)</name>
        <dbReference type="ChEBI" id="CHEBI:29105"/>
    </cofactor>
</comment>
<evidence type="ECO:0000256" key="2">
    <source>
        <dbReference type="ARBA" id="ARBA00007357"/>
    </source>
</evidence>
<feature type="domain" description="Peptidase M13 N-terminal" evidence="10">
    <location>
        <begin position="54"/>
        <end position="463"/>
    </location>
</feature>
<dbReference type="CDD" id="cd08662">
    <property type="entry name" value="M13"/>
    <property type="match status" value="1"/>
</dbReference>
<keyword evidence="4" id="KW-0479">Metal-binding</keyword>
<keyword evidence="6" id="KW-0862">Zinc</keyword>
<feature type="domain" description="Peptidase M13 C-terminal" evidence="9">
    <location>
        <begin position="523"/>
        <end position="719"/>
    </location>
</feature>
<dbReference type="Proteomes" id="UP000582659">
    <property type="component" value="Unassembled WGS sequence"/>
</dbReference>
<evidence type="ECO:0000313" key="11">
    <source>
        <dbReference type="EMBL" id="CAD5231523.1"/>
    </source>
</evidence>
<dbReference type="Gene3D" id="3.40.390.10">
    <property type="entry name" value="Collagenase (Catalytic Domain)"/>
    <property type="match status" value="1"/>
</dbReference>
<dbReference type="AlphaFoldDB" id="A0A1I7RSW6"/>
<evidence type="ECO:0000256" key="3">
    <source>
        <dbReference type="ARBA" id="ARBA00022670"/>
    </source>
</evidence>
<dbReference type="SMR" id="A0A1I7RSW6"/>
<sequence>MTPHLFISFLCSLLDDITTITAGASFLLFRKKKRPVEDELLDEIKRRINKSADPCNDFYEYACGNWASYNSPPSGRTSYNGELKIGDDVSKEIHDALLSLDKECESSSLRMTKGYYRSCLDQKKADSDKGKWLFDLINTGSAEGVYKKLPSGVLQWPLIQHDYKWNGISVEKRMGLLKSVFGVDTLLYSYVLGSDNNSTKNILWLTGNMLPLGMSSLYLTQPEFEHVRKAYSSMQFEVALLLARDGGQKGEIKQEDVDRLLNFEVKVARLKQENHDDDGDDEITLEELQKQVPKFEWAEYFEELLDGDSYRFLKNKARIINNAAEYINALRSLLDTTDEKDVQNYLIWRLVLSQINYLSFEYKTAYQKFQTVLTGNEIRVNQTDICLKAVKGNYEVPSLGIGAAEALLKNGFNQAIVTETVELTKLVESGLMALINTTGWMDSETKENAITKLNKVENIIGFPDILRNSTQIDDYYKDLKMSSSSPFGLQNLLLKSWGVRQNLQRLAQINTRTYFRGSPVLTNAWYMNEANSITISLGEIHHPAIGEGFPNWARFGGIGALIGHEISHGFFDPRGAEYDGDGNKNNWWTKESEEKFNIQKQCLIDQFDSYCYDNSTCVNGRLTLAENAADLAGLKAAFQAFEHLENNQIIGEFTTRQLFFLSYPIYFCGIGSNADHKKEYTGMHSPLKIRVNGILRNVKSFSSAFNCPRESYMNLDRKCL</sequence>
<evidence type="ECO:0000259" key="9">
    <source>
        <dbReference type="Pfam" id="PF01431"/>
    </source>
</evidence>
<dbReference type="InterPro" id="IPR000718">
    <property type="entry name" value="Peptidase_M13"/>
</dbReference>
<evidence type="ECO:0000259" key="10">
    <source>
        <dbReference type="Pfam" id="PF05649"/>
    </source>
</evidence>